<dbReference type="PANTHER" id="PTHR11705">
    <property type="entry name" value="PROTEASE FAMILY M14 CARBOXYPEPTIDASE A,B"/>
    <property type="match status" value="1"/>
</dbReference>
<evidence type="ECO:0000256" key="4">
    <source>
        <dbReference type="ARBA" id="ARBA00022645"/>
    </source>
</evidence>
<keyword evidence="5" id="KW-0645">Protease</keyword>
<dbReference type="InterPro" id="IPR000834">
    <property type="entry name" value="Peptidase_M14"/>
</dbReference>
<dbReference type="PROSITE" id="PS00132">
    <property type="entry name" value="CARBOXYPEPT_ZN_1"/>
    <property type="match status" value="1"/>
</dbReference>
<dbReference type="Proteomes" id="UP000230750">
    <property type="component" value="Unassembled WGS sequence"/>
</dbReference>
<dbReference type="Pfam" id="PF00246">
    <property type="entry name" value="Peptidase_M14"/>
    <property type="match status" value="1"/>
</dbReference>
<accession>A0A2G8LQN8</accession>
<keyword evidence="17" id="KW-1185">Reference proteome</keyword>
<sequence>MSHTLDDPTDVMVPPRVAGRVEDFLKRRKLEYSVLIENVEDLIEPQATCAYDITQEEFYTCYHTLDEIDSWIANFAALYPERVSIVQASTTHEGKDIKAIKISGKNANNPAVVFLGGIHAREWISPATMLNIAKKLVENYGVDEDISLSLISMIFTLYQFSTKMATTSAGLTMWRKNRNPNSGAACVGVDLNRNWNVDFGGDGANNLKCSEVYHGTGPLSEAETSGLDEWARALQASSGLHVFIDFHSYGLYWMWPWGYRTGLPATPDNDEQETGAVQATTALQDVFGTTYKVHNSALMYAAAGATEDWAYHTAGAKYSYIVELRPESSDVGFLLPDSQIEATGIETFEGVKALLLYTSTDPDPVAKKVDVLP</sequence>
<evidence type="ECO:0000256" key="11">
    <source>
        <dbReference type="ARBA" id="ARBA00023049"/>
    </source>
</evidence>
<evidence type="ECO:0000256" key="6">
    <source>
        <dbReference type="ARBA" id="ARBA00022723"/>
    </source>
</evidence>
<dbReference type="PROSITE" id="PS52035">
    <property type="entry name" value="PEPTIDASE_M14"/>
    <property type="match status" value="1"/>
</dbReference>
<evidence type="ECO:0000256" key="3">
    <source>
        <dbReference type="ARBA" id="ARBA00005988"/>
    </source>
</evidence>
<dbReference type="PRINTS" id="PR00765">
    <property type="entry name" value="CRBOXYPTASEA"/>
</dbReference>
<evidence type="ECO:0000259" key="15">
    <source>
        <dbReference type="PROSITE" id="PS52035"/>
    </source>
</evidence>
<feature type="domain" description="Peptidase M14" evidence="15">
    <location>
        <begin position="61"/>
        <end position="358"/>
    </location>
</feature>
<dbReference type="Gene3D" id="3.40.630.10">
    <property type="entry name" value="Zn peptidases"/>
    <property type="match status" value="1"/>
</dbReference>
<reference evidence="16" key="1">
    <citation type="journal article" date="2017" name="PLoS Biol.">
        <title>The sea cucumber genome provides insights into morphological evolution and visceral regeneration.</title>
        <authorList>
            <person name="Zhang X."/>
            <person name="Sun L."/>
            <person name="Yuan J."/>
            <person name="Sun Y."/>
            <person name="Gao Y."/>
            <person name="Zhang L."/>
            <person name="Li S."/>
            <person name="Dai H."/>
            <person name="Hamel J.F."/>
            <person name="Liu C."/>
            <person name="Yu Y."/>
            <person name="Liu S."/>
            <person name="Lin W."/>
            <person name="Guo K."/>
            <person name="Jin S."/>
            <person name="Xu P."/>
            <person name="Storey K.B."/>
            <person name="Huan P."/>
            <person name="Zhang T."/>
            <person name="Zhou Y."/>
            <person name="Zhang J."/>
            <person name="Lin C."/>
            <person name="Li X."/>
            <person name="Xing L."/>
            <person name="Huo D."/>
            <person name="Sun M."/>
            <person name="Wang L."/>
            <person name="Mercier A."/>
            <person name="Li F."/>
            <person name="Yang H."/>
            <person name="Xiang J."/>
        </authorList>
    </citation>
    <scope>NUCLEOTIDE SEQUENCE [LARGE SCALE GENOMIC DNA]</scope>
    <source>
        <strain evidence="16">Shaxun</strain>
        <tissue evidence="16">Muscle</tissue>
    </source>
</reference>
<feature type="active site" description="Proton donor/acceptor" evidence="14">
    <location>
        <position position="323"/>
    </location>
</feature>
<dbReference type="SMART" id="SM00631">
    <property type="entry name" value="Zn_pept"/>
    <property type="match status" value="1"/>
</dbReference>
<dbReference type="EMBL" id="MRZV01000011">
    <property type="protein sequence ID" value="PIK62490.1"/>
    <property type="molecule type" value="Genomic_DNA"/>
</dbReference>
<comment type="function">
    <text evidence="2">Extracellular metalloprotease that contributes to pathogenicity.</text>
</comment>
<keyword evidence="8" id="KW-0378">Hydrolase</keyword>
<evidence type="ECO:0000313" key="16">
    <source>
        <dbReference type="EMBL" id="PIK62490.1"/>
    </source>
</evidence>
<dbReference type="SUPFAM" id="SSF54897">
    <property type="entry name" value="Protease propeptides/inhibitors"/>
    <property type="match status" value="1"/>
</dbReference>
<dbReference type="Pfam" id="PF02244">
    <property type="entry name" value="Propep_M14"/>
    <property type="match status" value="1"/>
</dbReference>
<protein>
    <submittedName>
        <fullName evidence="16">Putative carboxypeptidase B</fullName>
    </submittedName>
</protein>
<keyword evidence="7" id="KW-0732">Signal</keyword>
<dbReference type="GO" id="GO:0006508">
    <property type="term" value="P:proteolysis"/>
    <property type="evidence" value="ECO:0007669"/>
    <property type="project" value="UniProtKB-KW"/>
</dbReference>
<dbReference type="STRING" id="307972.A0A2G8LQN8"/>
<dbReference type="InterPro" id="IPR036990">
    <property type="entry name" value="M14A-like_propep"/>
</dbReference>
<dbReference type="PANTHER" id="PTHR11705:SF143">
    <property type="entry name" value="SLL0236 PROTEIN"/>
    <property type="match status" value="1"/>
</dbReference>
<dbReference type="InterPro" id="IPR003146">
    <property type="entry name" value="M14A_act_pep"/>
</dbReference>
<evidence type="ECO:0000256" key="2">
    <source>
        <dbReference type="ARBA" id="ARBA00003091"/>
    </source>
</evidence>
<evidence type="ECO:0000256" key="1">
    <source>
        <dbReference type="ARBA" id="ARBA00001947"/>
    </source>
</evidence>
<evidence type="ECO:0000256" key="8">
    <source>
        <dbReference type="ARBA" id="ARBA00022801"/>
    </source>
</evidence>
<proteinExistence type="inferred from homology"/>
<keyword evidence="11" id="KW-0482">Metalloprotease</keyword>
<keyword evidence="10" id="KW-0843">Virulence</keyword>
<keyword evidence="13" id="KW-1015">Disulfide bond</keyword>
<name>A0A2G8LQN8_STIJA</name>
<dbReference type="GO" id="GO:0008270">
    <property type="term" value="F:zinc ion binding"/>
    <property type="evidence" value="ECO:0007669"/>
    <property type="project" value="InterPro"/>
</dbReference>
<evidence type="ECO:0000256" key="12">
    <source>
        <dbReference type="ARBA" id="ARBA00023145"/>
    </source>
</evidence>
<comment type="caution">
    <text evidence="16">The sequence shown here is derived from an EMBL/GenBank/DDBJ whole genome shotgun (WGS) entry which is preliminary data.</text>
</comment>
<comment type="similarity">
    <text evidence="3 14">Belongs to the peptidase M14 family.</text>
</comment>
<evidence type="ECO:0000313" key="17">
    <source>
        <dbReference type="Proteomes" id="UP000230750"/>
    </source>
</evidence>
<evidence type="ECO:0000256" key="10">
    <source>
        <dbReference type="ARBA" id="ARBA00023026"/>
    </source>
</evidence>
<dbReference type="GO" id="GO:0004181">
    <property type="term" value="F:metallocarboxypeptidase activity"/>
    <property type="evidence" value="ECO:0007669"/>
    <property type="project" value="InterPro"/>
</dbReference>
<dbReference type="OrthoDB" id="3626597at2759"/>
<evidence type="ECO:0000256" key="7">
    <source>
        <dbReference type="ARBA" id="ARBA00022729"/>
    </source>
</evidence>
<evidence type="ECO:0000256" key="13">
    <source>
        <dbReference type="ARBA" id="ARBA00023157"/>
    </source>
</evidence>
<keyword evidence="9" id="KW-0862">Zinc</keyword>
<organism evidence="16 17">
    <name type="scientific">Stichopus japonicus</name>
    <name type="common">Sea cucumber</name>
    <dbReference type="NCBI Taxonomy" id="307972"/>
    <lineage>
        <taxon>Eukaryota</taxon>
        <taxon>Metazoa</taxon>
        <taxon>Echinodermata</taxon>
        <taxon>Eleutherozoa</taxon>
        <taxon>Echinozoa</taxon>
        <taxon>Holothuroidea</taxon>
        <taxon>Aspidochirotacea</taxon>
        <taxon>Aspidochirotida</taxon>
        <taxon>Stichopodidae</taxon>
        <taxon>Apostichopus</taxon>
    </lineage>
</organism>
<keyword evidence="6" id="KW-0479">Metal-binding</keyword>
<dbReference type="InterPro" id="IPR057246">
    <property type="entry name" value="CARBOXYPEPT_ZN_1"/>
</dbReference>
<dbReference type="SUPFAM" id="SSF53187">
    <property type="entry name" value="Zn-dependent exopeptidases"/>
    <property type="match status" value="1"/>
</dbReference>
<comment type="cofactor">
    <cofactor evidence="1">
        <name>Zn(2+)</name>
        <dbReference type="ChEBI" id="CHEBI:29105"/>
    </cofactor>
</comment>
<keyword evidence="12" id="KW-0865">Zymogen</keyword>
<evidence type="ECO:0000256" key="14">
    <source>
        <dbReference type="PROSITE-ProRule" id="PRU01379"/>
    </source>
</evidence>
<gene>
    <name evidence="16" type="ORF">BSL78_00587</name>
</gene>
<dbReference type="CDD" id="cd03860">
    <property type="entry name" value="M14_CP_A-B_like"/>
    <property type="match status" value="1"/>
</dbReference>
<dbReference type="Gene3D" id="3.30.70.340">
    <property type="entry name" value="Metallocarboxypeptidase-like"/>
    <property type="match status" value="1"/>
</dbReference>
<evidence type="ECO:0000256" key="9">
    <source>
        <dbReference type="ARBA" id="ARBA00022833"/>
    </source>
</evidence>
<evidence type="ECO:0000256" key="5">
    <source>
        <dbReference type="ARBA" id="ARBA00022670"/>
    </source>
</evidence>
<dbReference type="FunFam" id="3.40.630.10:FF:000084">
    <property type="entry name" value="Carboxypeptidase B2"/>
    <property type="match status" value="1"/>
</dbReference>
<keyword evidence="4 16" id="KW-0121">Carboxypeptidase</keyword>
<dbReference type="AlphaFoldDB" id="A0A2G8LQN8"/>
<dbReference type="GO" id="GO:0005615">
    <property type="term" value="C:extracellular space"/>
    <property type="evidence" value="ECO:0007669"/>
    <property type="project" value="TreeGrafter"/>
</dbReference>